<evidence type="ECO:0000313" key="2">
    <source>
        <dbReference type="EMBL" id="GAA3705625.1"/>
    </source>
</evidence>
<dbReference type="Proteomes" id="UP001501536">
    <property type="component" value="Unassembled WGS sequence"/>
</dbReference>
<comment type="caution">
    <text evidence="2">The sequence shown here is derived from an EMBL/GenBank/DDBJ whole genome shotgun (WGS) entry which is preliminary data.</text>
</comment>
<dbReference type="InterPro" id="IPR000073">
    <property type="entry name" value="AB_hydrolase_1"/>
</dbReference>
<dbReference type="InterPro" id="IPR050228">
    <property type="entry name" value="Carboxylesterase_BioH"/>
</dbReference>
<dbReference type="Gene3D" id="3.40.50.1820">
    <property type="entry name" value="alpha/beta hydrolase"/>
    <property type="match status" value="1"/>
</dbReference>
<gene>
    <name evidence="2" type="ORF">GCM10022377_19150</name>
</gene>
<dbReference type="RefSeq" id="WP_344883596.1">
    <property type="nucleotide sequence ID" value="NZ_BAABCJ010000005.1"/>
</dbReference>
<accession>A0ABP7DKC6</accession>
<sequence length="252" mass="26939">MAGQERTPLVLLHGVGLDRTVWDDFRTEYGRLSGRDVLALDLPGHGEQPPWRGPAGLAAFADDVAGRLPPLAHLVGFSLGALVAQALAVRQGGRVASLVNVSSVCRRTAAERAAVEARLEQAAADFSVSAEASIERWYPAGTPVGPEAVERTREVLLGNDVESFLAAYRVFAAGDAEIGPELSRIRQPVLNVTGELDPGSTPDMTRRLTEQIAGSRAVVVPGARHMLPVEAPRALAETIHHFIEESSTEHHD</sequence>
<feature type="domain" description="AB hydrolase-1" evidence="1">
    <location>
        <begin position="9"/>
        <end position="237"/>
    </location>
</feature>
<evidence type="ECO:0000313" key="3">
    <source>
        <dbReference type="Proteomes" id="UP001501536"/>
    </source>
</evidence>
<dbReference type="PANTHER" id="PTHR43194:SF5">
    <property type="entry name" value="PIMELOYL-[ACYL-CARRIER PROTEIN] METHYL ESTER ESTERASE"/>
    <property type="match status" value="1"/>
</dbReference>
<organism evidence="2 3">
    <name type="scientific">Zhihengliuella alba</name>
    <dbReference type="NCBI Taxonomy" id="547018"/>
    <lineage>
        <taxon>Bacteria</taxon>
        <taxon>Bacillati</taxon>
        <taxon>Actinomycetota</taxon>
        <taxon>Actinomycetes</taxon>
        <taxon>Micrococcales</taxon>
        <taxon>Micrococcaceae</taxon>
        <taxon>Zhihengliuella</taxon>
    </lineage>
</organism>
<keyword evidence="2" id="KW-0378">Hydrolase</keyword>
<keyword evidence="3" id="KW-1185">Reference proteome</keyword>
<evidence type="ECO:0000259" key="1">
    <source>
        <dbReference type="Pfam" id="PF12697"/>
    </source>
</evidence>
<dbReference type="EMBL" id="BAABCJ010000005">
    <property type="protein sequence ID" value="GAA3705625.1"/>
    <property type="molecule type" value="Genomic_DNA"/>
</dbReference>
<reference evidence="3" key="1">
    <citation type="journal article" date="2019" name="Int. J. Syst. Evol. Microbiol.">
        <title>The Global Catalogue of Microorganisms (GCM) 10K type strain sequencing project: providing services to taxonomists for standard genome sequencing and annotation.</title>
        <authorList>
            <consortium name="The Broad Institute Genomics Platform"/>
            <consortium name="The Broad Institute Genome Sequencing Center for Infectious Disease"/>
            <person name="Wu L."/>
            <person name="Ma J."/>
        </authorList>
    </citation>
    <scope>NUCLEOTIDE SEQUENCE [LARGE SCALE GENOMIC DNA]</scope>
    <source>
        <strain evidence="3">JCM 16961</strain>
    </source>
</reference>
<dbReference type="GO" id="GO:0016787">
    <property type="term" value="F:hydrolase activity"/>
    <property type="evidence" value="ECO:0007669"/>
    <property type="project" value="UniProtKB-KW"/>
</dbReference>
<protein>
    <submittedName>
        <fullName evidence="2">Alpha/beta fold hydrolase</fullName>
    </submittedName>
</protein>
<dbReference type="SUPFAM" id="SSF53474">
    <property type="entry name" value="alpha/beta-Hydrolases"/>
    <property type="match status" value="1"/>
</dbReference>
<name>A0ABP7DKC6_9MICC</name>
<proteinExistence type="predicted"/>
<dbReference type="Pfam" id="PF12697">
    <property type="entry name" value="Abhydrolase_6"/>
    <property type="match status" value="1"/>
</dbReference>
<dbReference type="InterPro" id="IPR029058">
    <property type="entry name" value="AB_hydrolase_fold"/>
</dbReference>
<dbReference type="PANTHER" id="PTHR43194">
    <property type="entry name" value="HYDROLASE ALPHA/BETA FOLD FAMILY"/>
    <property type="match status" value="1"/>
</dbReference>